<evidence type="ECO:0000256" key="6">
    <source>
        <dbReference type="HAMAP-Rule" id="MF_00867"/>
    </source>
</evidence>
<dbReference type="Pfam" id="PF01424">
    <property type="entry name" value="R3H"/>
    <property type="match status" value="1"/>
</dbReference>
<dbReference type="PROSITE" id="PS51061">
    <property type="entry name" value="R3H"/>
    <property type="match status" value="1"/>
</dbReference>
<comment type="subcellular location">
    <subcellularLocation>
        <location evidence="6">Cytoplasm</location>
    </subcellularLocation>
</comment>
<evidence type="ECO:0000256" key="3">
    <source>
        <dbReference type="ARBA" id="ARBA00022960"/>
    </source>
</evidence>
<dbReference type="InterPro" id="IPR034079">
    <property type="entry name" value="R3H_KhpB"/>
</dbReference>
<evidence type="ECO:0000256" key="4">
    <source>
        <dbReference type="ARBA" id="ARBA00023186"/>
    </source>
</evidence>
<dbReference type="SUPFAM" id="SSF82708">
    <property type="entry name" value="R3H domain"/>
    <property type="match status" value="1"/>
</dbReference>
<dbReference type="Proteomes" id="UP000199668">
    <property type="component" value="Unassembled WGS sequence"/>
</dbReference>
<dbReference type="OrthoDB" id="9794483at2"/>
<dbReference type="GO" id="GO:0008360">
    <property type="term" value="P:regulation of cell shape"/>
    <property type="evidence" value="ECO:0007669"/>
    <property type="project" value="UniProtKB-KW"/>
</dbReference>
<dbReference type="InterPro" id="IPR036867">
    <property type="entry name" value="R3H_dom_sf"/>
</dbReference>
<keyword evidence="3 6" id="KW-0133">Cell shape</keyword>
<dbReference type="InterPro" id="IPR038008">
    <property type="entry name" value="Jag_KH"/>
</dbReference>
<evidence type="ECO:0000256" key="1">
    <source>
        <dbReference type="ARBA" id="ARBA00022490"/>
    </source>
</evidence>
<keyword evidence="1 6" id="KW-0963">Cytoplasm</keyword>
<comment type="subunit">
    <text evidence="6">Forms a complex with KhpA.</text>
</comment>
<dbReference type="InterPro" id="IPR039247">
    <property type="entry name" value="KhpB"/>
</dbReference>
<dbReference type="Pfam" id="PF14804">
    <property type="entry name" value="Jag_N"/>
    <property type="match status" value="1"/>
</dbReference>
<dbReference type="Gene3D" id="3.30.30.80">
    <property type="entry name" value="probable RNA-binding protein from clostridium symbiosum atcc 14940"/>
    <property type="match status" value="1"/>
</dbReference>
<comment type="domain">
    <text evidence="6">Has an N-terminal Jag-N domain and 2 RNA-binding domains (KH and R3H).</text>
</comment>
<dbReference type="GO" id="GO:0071555">
    <property type="term" value="P:cell wall organization"/>
    <property type="evidence" value="ECO:0007669"/>
    <property type="project" value="UniProtKB-KW"/>
</dbReference>
<evidence type="ECO:0000256" key="2">
    <source>
        <dbReference type="ARBA" id="ARBA00022884"/>
    </source>
</evidence>
<feature type="domain" description="R3H" evidence="7">
    <location>
        <begin position="142"/>
        <end position="207"/>
    </location>
</feature>
<evidence type="ECO:0000256" key="5">
    <source>
        <dbReference type="ARBA" id="ARBA00023316"/>
    </source>
</evidence>
<reference evidence="8" key="1">
    <citation type="submission" date="2016-10" db="EMBL/GenBank/DDBJ databases">
        <authorList>
            <person name="de Groot N.N."/>
        </authorList>
    </citation>
    <scope>NUCLEOTIDE SEQUENCE [LARGE SCALE GENOMIC DNA]</scope>
    <source>
        <strain evidence="8">CGMCC 1.6134</strain>
    </source>
</reference>
<dbReference type="PANTHER" id="PTHR35800">
    <property type="entry name" value="PROTEIN JAG"/>
    <property type="match status" value="1"/>
</dbReference>
<dbReference type="PANTHER" id="PTHR35800:SF1">
    <property type="entry name" value="RNA-BINDING PROTEIN KHPB"/>
    <property type="match status" value="1"/>
</dbReference>
<dbReference type="AlphaFoldDB" id="A0A1I4NB46"/>
<comment type="similarity">
    <text evidence="6">Belongs to the KhpB RNA-binding protein family.</text>
</comment>
<dbReference type="GO" id="GO:0005737">
    <property type="term" value="C:cytoplasm"/>
    <property type="evidence" value="ECO:0007669"/>
    <property type="project" value="UniProtKB-SubCell"/>
</dbReference>
<protein>
    <recommendedName>
        <fullName evidence="6">RNA-binding protein KhpB</fullName>
    </recommendedName>
    <alternativeName>
        <fullName evidence="6">RNA-binding protein EloR</fullName>
    </alternativeName>
</protein>
<dbReference type="InterPro" id="IPR015946">
    <property type="entry name" value="KH_dom-like_a/b"/>
</dbReference>
<dbReference type="GO" id="GO:0003723">
    <property type="term" value="F:RNA binding"/>
    <property type="evidence" value="ECO:0007669"/>
    <property type="project" value="UniProtKB-UniRule"/>
</dbReference>
<dbReference type="InterPro" id="IPR001374">
    <property type="entry name" value="R3H_dom"/>
</dbReference>
<dbReference type="EMBL" id="FOTY01000016">
    <property type="protein sequence ID" value="SFM12453.1"/>
    <property type="molecule type" value="Genomic_DNA"/>
</dbReference>
<proteinExistence type="inferred from homology"/>
<dbReference type="GO" id="GO:0009252">
    <property type="term" value="P:peptidoglycan biosynthetic process"/>
    <property type="evidence" value="ECO:0007669"/>
    <property type="project" value="UniProtKB-UniRule"/>
</dbReference>
<dbReference type="Gene3D" id="3.30.1370.50">
    <property type="entry name" value="R3H-like domain"/>
    <property type="match status" value="1"/>
</dbReference>
<accession>A0A1I4NB46</accession>
<name>A0A1I4NB46_9BACI</name>
<evidence type="ECO:0000313" key="8">
    <source>
        <dbReference type="EMBL" id="SFM12453.1"/>
    </source>
</evidence>
<dbReference type="NCBIfam" id="NF041568">
    <property type="entry name" value="Jag_EloR"/>
    <property type="match status" value="1"/>
</dbReference>
<dbReference type="RefSeq" id="WP_090927330.1">
    <property type="nucleotide sequence ID" value="NZ_FOTY01000016.1"/>
</dbReference>
<comment type="function">
    <text evidence="6">A probable RNA chaperone. Forms a complex with KhpA which binds to cellular RNA and controls its expression. Plays a role in peptidoglycan (PG) homeostasis and cell length regulation.</text>
</comment>
<dbReference type="CDD" id="cd02414">
    <property type="entry name" value="KH-II_Jag"/>
    <property type="match status" value="1"/>
</dbReference>
<evidence type="ECO:0000313" key="9">
    <source>
        <dbReference type="Proteomes" id="UP000199668"/>
    </source>
</evidence>
<dbReference type="SMART" id="SM00393">
    <property type="entry name" value="R3H"/>
    <property type="match status" value="1"/>
</dbReference>
<dbReference type="InterPro" id="IPR032782">
    <property type="entry name" value="KhpB_N"/>
</dbReference>
<dbReference type="Pfam" id="PF13083">
    <property type="entry name" value="KH_KhpA-B"/>
    <property type="match status" value="1"/>
</dbReference>
<organism evidence="8 9">
    <name type="scientific">Salibacterium qingdaonense</name>
    <dbReference type="NCBI Taxonomy" id="266892"/>
    <lineage>
        <taxon>Bacteria</taxon>
        <taxon>Bacillati</taxon>
        <taxon>Bacillota</taxon>
        <taxon>Bacilli</taxon>
        <taxon>Bacillales</taxon>
        <taxon>Bacillaceae</taxon>
    </lineage>
</organism>
<dbReference type="SMART" id="SM01245">
    <property type="entry name" value="Jag_N"/>
    <property type="match status" value="1"/>
</dbReference>
<keyword evidence="5 6" id="KW-0961">Cell wall biogenesis/degradation</keyword>
<keyword evidence="2 6" id="KW-0694">RNA-binding</keyword>
<gene>
    <name evidence="6" type="primary">khpB</name>
    <name evidence="6" type="synonym">eloR</name>
    <name evidence="8" type="ORF">SAMN04488054_11643</name>
</gene>
<sequence>MNIVKVSGKTIEEAAASAVTELDAKTKDDIDYKVIEEPKKGFLGLIGNRSAVIEAQRKLDPAEEADRFLRAVIEDMGVPVRVSQEVTRDRKVIFQLNGEDPGIVIGRHAKTLDSLQYLVQLAANRYADKHITVTIDAGNYRQRRRETLKQLAENLVSKAERTGGKVMLEPMPPQERKIIHAALLRSKRVKTYSDGTEPRRYVVIAPI</sequence>
<keyword evidence="4 6" id="KW-0143">Chaperone</keyword>
<dbReference type="CDD" id="cd02644">
    <property type="entry name" value="R3H_jag"/>
    <property type="match status" value="1"/>
</dbReference>
<keyword evidence="9" id="KW-1185">Reference proteome</keyword>
<dbReference type="STRING" id="266892.SAMN04488054_11643"/>
<comment type="caution">
    <text evidence="6">Lacks conserved residue(s) required for the propagation of feature annotation.</text>
</comment>
<dbReference type="InterPro" id="IPR038247">
    <property type="entry name" value="Jag_N_dom_sf"/>
</dbReference>
<dbReference type="HAMAP" id="MF_00867">
    <property type="entry name" value="KhpB"/>
    <property type="match status" value="1"/>
</dbReference>
<dbReference type="Gene3D" id="3.30.300.20">
    <property type="match status" value="1"/>
</dbReference>
<evidence type="ECO:0000259" key="7">
    <source>
        <dbReference type="PROSITE" id="PS51061"/>
    </source>
</evidence>